<evidence type="ECO:0000259" key="1">
    <source>
        <dbReference type="SMART" id="SM00471"/>
    </source>
</evidence>
<sequence>MNQKEILNKIKASVFNLLKNEGTGHDYFHIERVVNNTKKIISHEKCDQFHAILLAYLHDVGDYKLHNGIDMTQDVVFEILSPLIQDDKYIQQVIEDIHLIGYKGGFNQKSDKNEVQIVQDADRLDAIGAIGIARTFAYGGRKERLLYDPNFKPENFKSAEDYKNSKAPTIQHFYDKLLKLKDLMNTKTGKEMADERHHFMEVYLEQFYNEWNA</sequence>
<name>A0A9X4MUC4_9FLAO</name>
<organism evidence="2 3">
    <name type="scientific">Profundicola chukchiensis</name>
    <dbReference type="NCBI Taxonomy" id="2961959"/>
    <lineage>
        <taxon>Bacteria</taxon>
        <taxon>Pseudomonadati</taxon>
        <taxon>Bacteroidota</taxon>
        <taxon>Flavobacteriia</taxon>
        <taxon>Flavobacteriales</taxon>
        <taxon>Weeksellaceae</taxon>
        <taxon>Profundicola</taxon>
    </lineage>
</organism>
<dbReference type="Proteomes" id="UP001152599">
    <property type="component" value="Unassembled WGS sequence"/>
</dbReference>
<dbReference type="Pfam" id="PF01966">
    <property type="entry name" value="HD"/>
    <property type="match status" value="1"/>
</dbReference>
<reference evidence="2" key="1">
    <citation type="submission" date="2022-07" db="EMBL/GenBank/DDBJ databases">
        <title>Description and genome-wide analysis of Profundicola chukchiensis gen. nov., sp. nov., marine bacteria isolated from bottom sediments of the Chukchi Sea.</title>
        <authorList>
            <person name="Romanenko L."/>
            <person name="Otstavnykh N."/>
            <person name="Kurilenko V."/>
            <person name="Eremeev V."/>
            <person name="Velansky P."/>
            <person name="Mikhailov V."/>
            <person name="Isaeva M."/>
        </authorList>
    </citation>
    <scope>NUCLEOTIDE SEQUENCE</scope>
    <source>
        <strain evidence="2">KMM 9713</strain>
    </source>
</reference>
<comment type="caution">
    <text evidence="2">The sequence shown here is derived from an EMBL/GenBank/DDBJ whole genome shotgun (WGS) entry which is preliminary data.</text>
</comment>
<dbReference type="Gene3D" id="1.10.472.50">
    <property type="entry name" value="HD-domain/PDEase-like"/>
    <property type="match status" value="1"/>
</dbReference>
<dbReference type="InterPro" id="IPR006674">
    <property type="entry name" value="HD_domain"/>
</dbReference>
<dbReference type="SMART" id="SM00471">
    <property type="entry name" value="HDc"/>
    <property type="match status" value="1"/>
</dbReference>
<dbReference type="CDD" id="cd00077">
    <property type="entry name" value="HDc"/>
    <property type="match status" value="1"/>
</dbReference>
<accession>A0A9X4MUC4</accession>
<proteinExistence type="predicted"/>
<gene>
    <name evidence="2" type="ORF">NMK71_01065</name>
</gene>
<evidence type="ECO:0000313" key="3">
    <source>
        <dbReference type="Proteomes" id="UP001152599"/>
    </source>
</evidence>
<protein>
    <submittedName>
        <fullName evidence="2">HD domain-containing protein</fullName>
    </submittedName>
</protein>
<dbReference type="PANTHER" id="PTHR33594">
    <property type="entry name" value="SUPERFAMILY HYDROLASE, PUTATIVE (AFU_ORTHOLOGUE AFUA_1G03035)-RELATED"/>
    <property type="match status" value="1"/>
</dbReference>
<feature type="domain" description="HD/PDEase" evidence="1">
    <location>
        <begin position="22"/>
        <end position="136"/>
    </location>
</feature>
<dbReference type="EMBL" id="JANCMU010000001">
    <property type="protein sequence ID" value="MDG4944993.1"/>
    <property type="molecule type" value="Genomic_DNA"/>
</dbReference>
<dbReference type="PANTHER" id="PTHR33594:SF1">
    <property type="entry name" value="HD_PDEASE DOMAIN-CONTAINING PROTEIN"/>
    <property type="match status" value="1"/>
</dbReference>
<dbReference type="Gene3D" id="1.20.58.1910">
    <property type="match status" value="1"/>
</dbReference>
<dbReference type="RefSeq" id="WP_304419742.1">
    <property type="nucleotide sequence ID" value="NZ_JANCMU010000001.1"/>
</dbReference>
<dbReference type="InterPro" id="IPR003607">
    <property type="entry name" value="HD/PDEase_dom"/>
</dbReference>
<dbReference type="AlphaFoldDB" id="A0A9X4MUC4"/>
<dbReference type="SUPFAM" id="SSF109604">
    <property type="entry name" value="HD-domain/PDEase-like"/>
    <property type="match status" value="1"/>
</dbReference>
<evidence type="ECO:0000313" key="2">
    <source>
        <dbReference type="EMBL" id="MDG4944993.1"/>
    </source>
</evidence>
<keyword evidence="3" id="KW-1185">Reference proteome</keyword>